<evidence type="ECO:0008006" key="3">
    <source>
        <dbReference type="Google" id="ProtNLM"/>
    </source>
</evidence>
<dbReference type="HOGENOM" id="CLU_593153_0_0_1"/>
<dbReference type="Proteomes" id="UP000003163">
    <property type="component" value="Unassembled WGS sequence"/>
</dbReference>
<keyword evidence="2" id="KW-1185">Reference proteome</keyword>
<reference evidence="1 2" key="1">
    <citation type="submission" date="2011-08" db="EMBL/GenBank/DDBJ databases">
        <authorList>
            <person name="Liu Z.J."/>
            <person name="Shi F.L."/>
            <person name="Lu J.Q."/>
            <person name="Li M."/>
            <person name="Wang Z.L."/>
        </authorList>
    </citation>
    <scope>NUCLEOTIDE SEQUENCE [LARGE SCALE GENOMIC DNA]</scope>
    <source>
        <strain evidence="1 2">USNM 41457</strain>
    </source>
</reference>
<dbReference type="AlphaFoldDB" id="J8ZT31"/>
<proteinExistence type="predicted"/>
<reference evidence="2" key="2">
    <citation type="submission" date="2015-07" db="EMBL/GenBank/DDBJ databases">
        <title>Contrasting host-pathogen interactions and genome evolution in two generalist and specialist microsporidian pathogens of mosquitoes.</title>
        <authorList>
            <consortium name="The Broad Institute Genomics Platform"/>
            <consortium name="The Broad Institute Genome Sequencing Center for Infectious Disease"/>
            <person name="Cuomo C.A."/>
            <person name="Sanscrainte N.D."/>
            <person name="Goldberg J.M."/>
            <person name="Heiman D."/>
            <person name="Young S."/>
            <person name="Zeng Q."/>
            <person name="Becnel J.J."/>
            <person name="Birren B.W."/>
        </authorList>
    </citation>
    <scope>NUCLEOTIDE SEQUENCE [LARGE SCALE GENOMIC DNA]</scope>
    <source>
        <strain evidence="2">USNM 41457</strain>
    </source>
</reference>
<evidence type="ECO:0000313" key="2">
    <source>
        <dbReference type="Proteomes" id="UP000003163"/>
    </source>
</evidence>
<gene>
    <name evidence="1" type="ORF">EDEG_02769</name>
</gene>
<organism evidence="1 2">
    <name type="scientific">Edhazardia aedis (strain USNM 41457)</name>
    <name type="common">Microsporidian parasite</name>
    <dbReference type="NCBI Taxonomy" id="1003232"/>
    <lineage>
        <taxon>Eukaryota</taxon>
        <taxon>Fungi</taxon>
        <taxon>Fungi incertae sedis</taxon>
        <taxon>Microsporidia</taxon>
        <taxon>Edhazardia</taxon>
    </lineage>
</organism>
<protein>
    <recommendedName>
        <fullName evidence="3">CNH domain-containing protein</fullName>
    </recommendedName>
</protein>
<comment type="caution">
    <text evidence="1">The sequence shown here is derived from an EMBL/GenBank/DDBJ whole genome shotgun (WGS) entry which is preliminary data.</text>
</comment>
<dbReference type="VEuPathDB" id="MicrosporidiaDB:EDEG_02769"/>
<sequence>MTFLAELTEKTVIKTYAINHSSKYEQKSHQTFPYQIDDFYIDRQNRLYFIHDKRIYAHRYEKISVSGFAYKHDVIDTEYGCLFFWIEKMQENDDESNALTIKENMKVMHDERSKLEKRGNLPYSHNCSTNNFSDLNESTDHSNQSNLPNLVNYHDNAKNTSLGFCAANNNDITQISNKSDLKINDSLINSKNNVFLSADSTFDMEIVNDGNQTESYKYQLVCREADDKIHPKRILLRIESPDYKMLVINRKNFVLYSSKIVHIKYKLQFYLLDVPFKIHTTCYLSERLVFLDTEFNIHIYSLRDRKLIGKYKSLGDVSLICTSPRVPLISILTSIGLFTIDAEKLQILKSKKKEEIDFDIIRMEYINRRTILLFTKNSVYEYALMNNSIFAVHKNSLPEKCLFKYIHNTEGYKIKTIFEDPAKCKCNCYQQILNLKIELKRVTFELNEKIRELQDKIDDKN</sequence>
<name>J8ZT31_EDHAE</name>
<dbReference type="EMBL" id="AFBI03000054">
    <property type="protein sequence ID" value="EJW02828.1"/>
    <property type="molecule type" value="Genomic_DNA"/>
</dbReference>
<dbReference type="InParanoid" id="J8ZT31"/>
<accession>J8ZT31</accession>
<evidence type="ECO:0000313" key="1">
    <source>
        <dbReference type="EMBL" id="EJW02828.1"/>
    </source>
</evidence>